<feature type="compositionally biased region" description="Polar residues" evidence="6">
    <location>
        <begin position="255"/>
        <end position="264"/>
    </location>
</feature>
<feature type="compositionally biased region" description="Basic residues" evidence="6">
    <location>
        <begin position="727"/>
        <end position="742"/>
    </location>
</feature>
<comment type="caution">
    <text evidence="7">The sequence shown here is derived from an EMBL/GenBank/DDBJ whole genome shotgun (WGS) entry which is preliminary data.</text>
</comment>
<evidence type="ECO:0008006" key="9">
    <source>
        <dbReference type="Google" id="ProtNLM"/>
    </source>
</evidence>
<dbReference type="CDD" id="cd22249">
    <property type="entry name" value="UDM1_RNF168_RNF169-like"/>
    <property type="match status" value="1"/>
</dbReference>
<dbReference type="InterPro" id="IPR003874">
    <property type="entry name" value="CDC45"/>
</dbReference>
<evidence type="ECO:0000256" key="2">
    <source>
        <dbReference type="ARBA" id="ARBA00010727"/>
    </source>
</evidence>
<evidence type="ECO:0000256" key="3">
    <source>
        <dbReference type="ARBA" id="ARBA00022705"/>
    </source>
</evidence>
<evidence type="ECO:0000313" key="7">
    <source>
        <dbReference type="EMBL" id="KPI35816.1"/>
    </source>
</evidence>
<dbReference type="GeneID" id="28731792"/>
<dbReference type="GO" id="GO:1902977">
    <property type="term" value="P:mitotic DNA replication preinitiation complex assembly"/>
    <property type="evidence" value="ECO:0007669"/>
    <property type="project" value="TreeGrafter"/>
</dbReference>
<dbReference type="Proteomes" id="UP000038010">
    <property type="component" value="Unassembled WGS sequence"/>
</dbReference>
<feature type="compositionally biased region" description="Acidic residues" evidence="6">
    <location>
        <begin position="198"/>
        <end position="220"/>
    </location>
</feature>
<evidence type="ECO:0000256" key="1">
    <source>
        <dbReference type="ARBA" id="ARBA00004123"/>
    </source>
</evidence>
<evidence type="ECO:0000313" key="8">
    <source>
        <dbReference type="Proteomes" id="UP000038010"/>
    </source>
</evidence>
<dbReference type="Pfam" id="PF02724">
    <property type="entry name" value="CDC45"/>
    <property type="match status" value="1"/>
</dbReference>
<sequence>MYLPRSLISHLYTQLVRTYQPHDSPVLILSSLDPDAICACRIFAALLKRDYIPHKIQPVAGYEDVKRAGETLVRPMKTTEGGGGGVVICLGVGGLVDLSSMLGLDSDDPTESMGGVDVWVLDARRPWNLHNVFGGQPPIMPLQETDANIRRKVPGVDKGCIQRAYKPGKGGVIVFDDGDIVDELNAERDAYCALVDMPEVDDDEDGEDDEDDDEHDEIEDDHTSTSKKRKSWSDRDDDESSDEDDERPRQRRRSNSGSAIASPNRTPPSSQPSSPPPQAKQPTARQLRKKLLALRRSHESVLEKYYGIGNSYSEPISSLAYSLASELGREDNDMLWLAIVGVTSLELSGHTSTGLGTSRPKAHHLPNDYHKSWKATRSSRTYALLRDEVRRQNPPRLEDGSLFMGSGSPTSPSDNSIRLSPDPRFLLLRHWSLYDSMLHSPYLASRLHVWRDDGVKRLHKLLAKMGVSLTQCKQTYTHMDMELKKMLRERLLQYAGVYGLDDIVPTGNGHATYDQEGWGFIRSWGWKAQLSAIDVGVILGAILDVGDSARATAKSSSGTYNGSTQSTDKPIDVADRSEVLIPRFFAAYDALGPNHSAQLIAAIPTAQHLLRSIHRTGSSLMGKKQLRHLRAFRLGVVKDGPDLGLFANSPGALVKLALWLGESIEVNESSKRGAGESTPLVIAALDELRGTYLIVGTGGGIGSVSDTEAKKEKVEAREKRRAEKEDKRKKKQQEREKRRQLRRTALGDDADYEEEDDDTESESDESSDGDDEDAEEDKQAKIRGYGHNRFGLCFQEVVEETKARLKIDSFDHCVVEVQKEDLQGFLEGLSFKSVVGR</sequence>
<feature type="compositionally biased region" description="Basic and acidic residues" evidence="6">
    <location>
        <begin position="707"/>
        <end position="726"/>
    </location>
</feature>
<feature type="compositionally biased region" description="Acidic residues" evidence="6">
    <location>
        <begin position="748"/>
        <end position="776"/>
    </location>
</feature>
<dbReference type="GO" id="GO:0006270">
    <property type="term" value="P:DNA replication initiation"/>
    <property type="evidence" value="ECO:0007669"/>
    <property type="project" value="InterPro"/>
</dbReference>
<evidence type="ECO:0000256" key="4">
    <source>
        <dbReference type="ARBA" id="ARBA00023242"/>
    </source>
</evidence>
<organism evidence="7 8">
    <name type="scientific">Cyphellophora attinorum</name>
    <dbReference type="NCBI Taxonomy" id="1664694"/>
    <lineage>
        <taxon>Eukaryota</taxon>
        <taxon>Fungi</taxon>
        <taxon>Dikarya</taxon>
        <taxon>Ascomycota</taxon>
        <taxon>Pezizomycotina</taxon>
        <taxon>Eurotiomycetes</taxon>
        <taxon>Chaetothyriomycetidae</taxon>
        <taxon>Chaetothyriales</taxon>
        <taxon>Cyphellophoraceae</taxon>
        <taxon>Cyphellophora</taxon>
    </lineage>
</organism>
<dbReference type="PANTHER" id="PTHR10507">
    <property type="entry name" value="CDC45-RELATED PROTEIN"/>
    <property type="match status" value="1"/>
</dbReference>
<dbReference type="AlphaFoldDB" id="A0A0N1HM80"/>
<gene>
    <name evidence="7" type="ORF">AB675_11095</name>
</gene>
<proteinExistence type="inferred from homology"/>
<keyword evidence="8" id="KW-1185">Reference proteome</keyword>
<keyword evidence="4" id="KW-0539">Nucleus</keyword>
<feature type="region of interest" description="Disordered" evidence="6">
    <location>
        <begin position="704"/>
        <end position="778"/>
    </location>
</feature>
<comment type="subcellular location">
    <subcellularLocation>
        <location evidence="1">Nucleus</location>
    </subcellularLocation>
</comment>
<dbReference type="EMBL" id="LFJN01000036">
    <property type="protein sequence ID" value="KPI35816.1"/>
    <property type="molecule type" value="Genomic_DNA"/>
</dbReference>
<feature type="region of interest" description="Disordered" evidence="6">
    <location>
        <begin position="198"/>
        <end position="285"/>
    </location>
</feature>
<feature type="compositionally biased region" description="Polar residues" evidence="6">
    <location>
        <begin position="407"/>
        <end position="416"/>
    </location>
</feature>
<dbReference type="GO" id="GO:0003688">
    <property type="term" value="F:DNA replication origin binding"/>
    <property type="evidence" value="ECO:0007669"/>
    <property type="project" value="TreeGrafter"/>
</dbReference>
<dbReference type="RefSeq" id="XP_017995779.1">
    <property type="nucleotide sequence ID" value="XM_018139912.1"/>
</dbReference>
<protein>
    <recommendedName>
        <fullName evidence="9">Cell division control protein 45-like protein</fullName>
    </recommendedName>
</protein>
<feature type="region of interest" description="Disordered" evidence="6">
    <location>
        <begin position="394"/>
        <end position="416"/>
    </location>
</feature>
<reference evidence="7 8" key="1">
    <citation type="submission" date="2015-06" db="EMBL/GenBank/DDBJ databases">
        <title>Draft genome of the ant-associated black yeast Phialophora attae CBS 131958.</title>
        <authorList>
            <person name="Moreno L.F."/>
            <person name="Stielow B.J."/>
            <person name="de Hoog S."/>
            <person name="Vicente V.A."/>
            <person name="Weiss V.A."/>
            <person name="de Vries M."/>
            <person name="Cruz L.M."/>
            <person name="Souza E.M."/>
        </authorList>
    </citation>
    <scope>NUCLEOTIDE SEQUENCE [LARGE SCALE GENOMIC DNA]</scope>
    <source>
        <strain evidence="7 8">CBS 131958</strain>
    </source>
</reference>
<dbReference type="VEuPathDB" id="FungiDB:AB675_11095"/>
<dbReference type="GO" id="GO:0000727">
    <property type="term" value="P:double-strand break repair via break-induced replication"/>
    <property type="evidence" value="ECO:0007669"/>
    <property type="project" value="TreeGrafter"/>
</dbReference>
<keyword evidence="3" id="KW-0235">DNA replication</keyword>
<name>A0A0N1HM80_9EURO</name>
<dbReference type="GO" id="GO:0003682">
    <property type="term" value="F:chromatin binding"/>
    <property type="evidence" value="ECO:0007669"/>
    <property type="project" value="TreeGrafter"/>
</dbReference>
<dbReference type="GO" id="GO:0003697">
    <property type="term" value="F:single-stranded DNA binding"/>
    <property type="evidence" value="ECO:0007669"/>
    <property type="project" value="TreeGrafter"/>
</dbReference>
<dbReference type="OrthoDB" id="10258882at2759"/>
<keyword evidence="5" id="KW-0131">Cell cycle</keyword>
<accession>A0A0N1HM80</accession>
<comment type="similarity">
    <text evidence="2">Belongs to the CDC45 family.</text>
</comment>
<feature type="compositionally biased region" description="Acidic residues" evidence="6">
    <location>
        <begin position="235"/>
        <end position="245"/>
    </location>
</feature>
<evidence type="ECO:0000256" key="6">
    <source>
        <dbReference type="SAM" id="MobiDB-lite"/>
    </source>
</evidence>
<feature type="compositionally biased region" description="Pro residues" evidence="6">
    <location>
        <begin position="265"/>
        <end position="279"/>
    </location>
</feature>
<dbReference type="PANTHER" id="PTHR10507:SF0">
    <property type="entry name" value="CELL DIVISION CONTROL PROTEIN 45 HOMOLOG"/>
    <property type="match status" value="1"/>
</dbReference>
<evidence type="ECO:0000256" key="5">
    <source>
        <dbReference type="ARBA" id="ARBA00023306"/>
    </source>
</evidence>
<dbReference type="GO" id="GO:0031261">
    <property type="term" value="C:DNA replication preinitiation complex"/>
    <property type="evidence" value="ECO:0007669"/>
    <property type="project" value="TreeGrafter"/>
</dbReference>
<dbReference type="STRING" id="1664694.A0A0N1HM80"/>